<feature type="coiled-coil region" evidence="1">
    <location>
        <begin position="134"/>
        <end position="161"/>
    </location>
</feature>
<dbReference type="CDD" id="cd00303">
    <property type="entry name" value="retropepsin_like"/>
    <property type="match status" value="1"/>
</dbReference>
<name>A0AAW2SH61_9LAMI</name>
<dbReference type="SUPFAM" id="SSF50630">
    <property type="entry name" value="Acid proteases"/>
    <property type="match status" value="1"/>
</dbReference>
<keyword evidence="2" id="KW-0812">Transmembrane</keyword>
<dbReference type="InterPro" id="IPR001969">
    <property type="entry name" value="Aspartic_peptidase_AS"/>
</dbReference>
<dbReference type="EMBL" id="JACGWM010000002">
    <property type="protein sequence ID" value="KAL0391038.1"/>
    <property type="molecule type" value="Genomic_DNA"/>
</dbReference>
<dbReference type="PANTHER" id="PTHR12917:SF18">
    <property type="entry name" value="DNA DAMAGE-INDUCIBLE PROTEIN 1-LIKE"/>
    <property type="match status" value="1"/>
</dbReference>
<dbReference type="AlphaFoldDB" id="A0AAW2SH61"/>
<dbReference type="InterPro" id="IPR021109">
    <property type="entry name" value="Peptidase_aspartic_dom_sf"/>
</dbReference>
<keyword evidence="1" id="KW-0175">Coiled coil</keyword>
<keyword evidence="2" id="KW-1133">Transmembrane helix</keyword>
<evidence type="ECO:0008006" key="4">
    <source>
        <dbReference type="Google" id="ProtNLM"/>
    </source>
</evidence>
<reference evidence="3" key="1">
    <citation type="submission" date="2020-06" db="EMBL/GenBank/DDBJ databases">
        <authorList>
            <person name="Li T."/>
            <person name="Hu X."/>
            <person name="Zhang T."/>
            <person name="Song X."/>
            <person name="Zhang H."/>
            <person name="Dai N."/>
            <person name="Sheng W."/>
            <person name="Hou X."/>
            <person name="Wei L."/>
        </authorList>
    </citation>
    <scope>NUCLEOTIDE SEQUENCE</scope>
    <source>
        <strain evidence="3">KEN8</strain>
        <tissue evidence="3">Leaf</tissue>
    </source>
</reference>
<dbReference type="Pfam" id="PF13975">
    <property type="entry name" value="gag-asp_proteas"/>
    <property type="match status" value="1"/>
</dbReference>
<comment type="caution">
    <text evidence="3">The sequence shown here is derived from an EMBL/GenBank/DDBJ whole genome shotgun (WGS) entry which is preliminary data.</text>
</comment>
<gene>
    <name evidence="3" type="ORF">Scaly_0460900</name>
</gene>
<evidence type="ECO:0000256" key="2">
    <source>
        <dbReference type="SAM" id="Phobius"/>
    </source>
</evidence>
<protein>
    <recommendedName>
        <fullName evidence="4">Retrotransposon gag domain-containing protein</fullName>
    </recommendedName>
</protein>
<reference evidence="3" key="2">
    <citation type="journal article" date="2024" name="Plant">
        <title>Genomic evolution and insights into agronomic trait innovations of Sesamum species.</title>
        <authorList>
            <person name="Miao H."/>
            <person name="Wang L."/>
            <person name="Qu L."/>
            <person name="Liu H."/>
            <person name="Sun Y."/>
            <person name="Le M."/>
            <person name="Wang Q."/>
            <person name="Wei S."/>
            <person name="Zheng Y."/>
            <person name="Lin W."/>
            <person name="Duan Y."/>
            <person name="Cao H."/>
            <person name="Xiong S."/>
            <person name="Wang X."/>
            <person name="Wei L."/>
            <person name="Li C."/>
            <person name="Ma Q."/>
            <person name="Ju M."/>
            <person name="Zhao R."/>
            <person name="Li G."/>
            <person name="Mu C."/>
            <person name="Tian Q."/>
            <person name="Mei H."/>
            <person name="Zhang T."/>
            <person name="Gao T."/>
            <person name="Zhang H."/>
        </authorList>
    </citation>
    <scope>NUCLEOTIDE SEQUENCE</scope>
    <source>
        <strain evidence="3">KEN8</strain>
    </source>
</reference>
<dbReference type="GO" id="GO:0006508">
    <property type="term" value="P:proteolysis"/>
    <property type="evidence" value="ECO:0007669"/>
    <property type="project" value="InterPro"/>
</dbReference>
<evidence type="ECO:0000313" key="3">
    <source>
        <dbReference type="EMBL" id="KAL0391038.1"/>
    </source>
</evidence>
<dbReference type="Gene3D" id="2.40.70.10">
    <property type="entry name" value="Acid Proteases"/>
    <property type="match status" value="1"/>
</dbReference>
<dbReference type="PROSITE" id="PS00141">
    <property type="entry name" value="ASP_PROTEASE"/>
    <property type="match status" value="1"/>
</dbReference>
<keyword evidence="2" id="KW-0472">Membrane</keyword>
<accession>A0AAW2SH61</accession>
<dbReference type="PANTHER" id="PTHR12917">
    <property type="entry name" value="ASPARTYL PROTEASE DDI-RELATED"/>
    <property type="match status" value="1"/>
</dbReference>
<feature type="transmembrane region" description="Helical" evidence="2">
    <location>
        <begin position="81"/>
        <end position="108"/>
    </location>
</feature>
<dbReference type="GO" id="GO:0004190">
    <property type="term" value="F:aspartic-type endopeptidase activity"/>
    <property type="evidence" value="ECO:0007669"/>
    <property type="project" value="InterPro"/>
</dbReference>
<organism evidence="3">
    <name type="scientific">Sesamum calycinum</name>
    <dbReference type="NCBI Taxonomy" id="2727403"/>
    <lineage>
        <taxon>Eukaryota</taxon>
        <taxon>Viridiplantae</taxon>
        <taxon>Streptophyta</taxon>
        <taxon>Embryophyta</taxon>
        <taxon>Tracheophyta</taxon>
        <taxon>Spermatophyta</taxon>
        <taxon>Magnoliopsida</taxon>
        <taxon>eudicotyledons</taxon>
        <taxon>Gunneridae</taxon>
        <taxon>Pentapetalae</taxon>
        <taxon>asterids</taxon>
        <taxon>lamiids</taxon>
        <taxon>Lamiales</taxon>
        <taxon>Pedaliaceae</taxon>
        <taxon>Sesamum</taxon>
    </lineage>
</organism>
<evidence type="ECO:0000256" key="1">
    <source>
        <dbReference type="SAM" id="Coils"/>
    </source>
</evidence>
<proteinExistence type="predicted"/>
<sequence>MSTVVNRKNLFKPIIGGNEFSKLGVVYVLVSPSRRSLARASFVPCIPLFNEIHISNLCAIYCFPTAPCLILLLLSHTVLPFMSACCLVSMGVWLLCFYWAEVVVYYGLLATRCPFPRIAEASPSKRAANPKDENSQLTKLVMNLEEKISSQEIKITVLNSELDECRLWIPEPKAYGGARDAKEVENFLFDMQQYFFATNIEDEARKAILREAIREQFFPKNVEYNARRALQKLEHTSSMRDYVKAFSVAEKKTVPPRAGNIALALTVSHLEEEAQPQNPNKKELMFVDVKIHGKPIRAIIDTGTTHNYLASAEVERLRLVLEKGIRRVKAINSVAQLIAGVAKSVLIKVAPFEGKTNFFVVVMNNFKLILGLDFL</sequence>
<feature type="transmembrane region" description="Helical" evidence="2">
    <location>
        <begin position="52"/>
        <end position="74"/>
    </location>
</feature>